<dbReference type="InterPro" id="IPR039418">
    <property type="entry name" value="LexA-like"/>
</dbReference>
<dbReference type="PANTHER" id="PTHR33516:SF2">
    <property type="entry name" value="LEXA REPRESSOR-RELATED"/>
    <property type="match status" value="1"/>
</dbReference>
<gene>
    <name evidence="2" type="primary">umuD</name>
    <name evidence="2" type="ORF">GWC95_15680</name>
</gene>
<dbReference type="PANTHER" id="PTHR33516">
    <property type="entry name" value="LEXA REPRESSOR"/>
    <property type="match status" value="1"/>
</dbReference>
<proteinExistence type="predicted"/>
<dbReference type="GO" id="GO:0003887">
    <property type="term" value="F:DNA-directed DNA polymerase activity"/>
    <property type="evidence" value="ECO:0007669"/>
    <property type="project" value="UniProtKB-EC"/>
</dbReference>
<keyword evidence="2" id="KW-0548">Nucleotidyltransferase</keyword>
<dbReference type="RefSeq" id="WP_161819653.1">
    <property type="nucleotide sequence ID" value="NZ_JAACJS010000015.1"/>
</dbReference>
<dbReference type="Gene3D" id="2.10.109.10">
    <property type="entry name" value="Umud Fragment, subunit A"/>
    <property type="match status" value="1"/>
</dbReference>
<dbReference type="InterPro" id="IPR015927">
    <property type="entry name" value="Peptidase_S24_S26A/B/C"/>
</dbReference>
<evidence type="ECO:0000259" key="1">
    <source>
        <dbReference type="Pfam" id="PF00717"/>
    </source>
</evidence>
<dbReference type="InterPro" id="IPR050077">
    <property type="entry name" value="LexA_repressor"/>
</dbReference>
<keyword evidence="2" id="KW-0808">Transferase</keyword>
<evidence type="ECO:0000313" key="3">
    <source>
        <dbReference type="Proteomes" id="UP000753802"/>
    </source>
</evidence>
<dbReference type="NCBIfam" id="NF007621">
    <property type="entry name" value="PRK10276.1"/>
    <property type="match status" value="1"/>
</dbReference>
<dbReference type="Proteomes" id="UP000753802">
    <property type="component" value="Unassembled WGS sequence"/>
</dbReference>
<dbReference type="InterPro" id="IPR036286">
    <property type="entry name" value="LexA/Signal_pep-like_sf"/>
</dbReference>
<dbReference type="EC" id="2.7.7.7" evidence="2"/>
<evidence type="ECO:0000313" key="2">
    <source>
        <dbReference type="EMBL" id="NCI51369.1"/>
    </source>
</evidence>
<accession>A0ABW9ZWH5</accession>
<dbReference type="EMBL" id="JAACJS010000015">
    <property type="protein sequence ID" value="NCI51369.1"/>
    <property type="molecule type" value="Genomic_DNA"/>
</dbReference>
<organism evidence="2 3">
    <name type="scientific">Sediminibacterium roseum</name>
    <dbReference type="NCBI Taxonomy" id="1978412"/>
    <lineage>
        <taxon>Bacteria</taxon>
        <taxon>Pseudomonadati</taxon>
        <taxon>Bacteroidota</taxon>
        <taxon>Chitinophagia</taxon>
        <taxon>Chitinophagales</taxon>
        <taxon>Chitinophagaceae</taxon>
        <taxon>Sediminibacterium</taxon>
    </lineage>
</organism>
<protein>
    <submittedName>
        <fullName evidence="2">Translesion error-prone DNA polymerase V autoproteolytic subunit</fullName>
        <ecNumber evidence="2">2.7.7.7</ecNumber>
    </submittedName>
</protein>
<comment type="caution">
    <text evidence="2">The sequence shown here is derived from an EMBL/GenBank/DDBJ whole genome shotgun (WGS) entry which is preliminary data.</text>
</comment>
<name>A0ABW9ZWH5_9BACT</name>
<sequence>MIFSPALLIPWITACVRTGFPSPAADYHEERIDLNKELITHPLATFIVDSEGDSMIDAFIPPRARLVIDKALTAKNGDLVLAILNGEFTVKYLKKNDFKCWLIPANKKYPDIEIKDGMDFQVWGVVTRIIIDPKDTRCML</sequence>
<keyword evidence="3" id="KW-1185">Reference proteome</keyword>
<dbReference type="SUPFAM" id="SSF51306">
    <property type="entry name" value="LexA/Signal peptidase"/>
    <property type="match status" value="1"/>
</dbReference>
<reference evidence="2 3" key="1">
    <citation type="submission" date="2020-01" db="EMBL/GenBank/DDBJ databases">
        <title>Genome analysis.</title>
        <authorList>
            <person name="Wu S."/>
            <person name="Wang G."/>
        </authorList>
    </citation>
    <scope>NUCLEOTIDE SEQUENCE [LARGE SCALE GENOMIC DNA]</scope>
    <source>
        <strain evidence="2 3">SYL130</strain>
    </source>
</reference>
<feature type="domain" description="Peptidase S24/S26A/S26B/S26C" evidence="1">
    <location>
        <begin position="12"/>
        <end position="126"/>
    </location>
</feature>
<dbReference type="CDD" id="cd06529">
    <property type="entry name" value="S24_LexA-like"/>
    <property type="match status" value="1"/>
</dbReference>
<dbReference type="Pfam" id="PF00717">
    <property type="entry name" value="Peptidase_S24"/>
    <property type="match status" value="1"/>
</dbReference>